<reference evidence="3" key="2">
    <citation type="submission" date="2015-01" db="EMBL/GenBank/DDBJ databases">
        <title>Evolutionary Origins and Diversification of the Mycorrhizal Mutualists.</title>
        <authorList>
            <consortium name="DOE Joint Genome Institute"/>
            <consortium name="Mycorrhizal Genomics Consortium"/>
            <person name="Kohler A."/>
            <person name="Kuo A."/>
            <person name="Nagy L.G."/>
            <person name="Floudas D."/>
            <person name="Copeland A."/>
            <person name="Barry K.W."/>
            <person name="Cichocki N."/>
            <person name="Veneault-Fourrey C."/>
            <person name="LaButti K."/>
            <person name="Lindquist E.A."/>
            <person name="Lipzen A."/>
            <person name="Lundell T."/>
            <person name="Morin E."/>
            <person name="Murat C."/>
            <person name="Riley R."/>
            <person name="Ohm R."/>
            <person name="Sun H."/>
            <person name="Tunlid A."/>
            <person name="Henrissat B."/>
            <person name="Grigoriev I.V."/>
            <person name="Hibbett D.S."/>
            <person name="Martin F."/>
        </authorList>
    </citation>
    <scope>NUCLEOTIDE SEQUENCE [LARGE SCALE GENOMIC DNA]</scope>
    <source>
        <strain evidence="3">F 1598</strain>
    </source>
</reference>
<dbReference type="InParanoid" id="A0A0C3FGE7"/>
<dbReference type="AlphaFoldDB" id="A0A0C3FGE7"/>
<feature type="compositionally biased region" description="Low complexity" evidence="1">
    <location>
        <begin position="272"/>
        <end position="282"/>
    </location>
</feature>
<accession>A0A0C3FGE7</accession>
<feature type="compositionally biased region" description="Basic residues" evidence="1">
    <location>
        <begin position="41"/>
        <end position="50"/>
    </location>
</feature>
<name>A0A0C3FGE7_PILCF</name>
<evidence type="ECO:0000256" key="1">
    <source>
        <dbReference type="SAM" id="MobiDB-lite"/>
    </source>
</evidence>
<evidence type="ECO:0000313" key="3">
    <source>
        <dbReference type="Proteomes" id="UP000054166"/>
    </source>
</evidence>
<protein>
    <submittedName>
        <fullName evidence="2">Uncharacterized protein</fullName>
    </submittedName>
</protein>
<feature type="compositionally biased region" description="Polar residues" evidence="1">
    <location>
        <begin position="229"/>
        <end position="240"/>
    </location>
</feature>
<dbReference type="Proteomes" id="UP000054166">
    <property type="component" value="Unassembled WGS sequence"/>
</dbReference>
<feature type="compositionally biased region" description="Low complexity" evidence="1">
    <location>
        <begin position="171"/>
        <end position="180"/>
    </location>
</feature>
<organism evidence="2 3">
    <name type="scientific">Piloderma croceum (strain F 1598)</name>
    <dbReference type="NCBI Taxonomy" id="765440"/>
    <lineage>
        <taxon>Eukaryota</taxon>
        <taxon>Fungi</taxon>
        <taxon>Dikarya</taxon>
        <taxon>Basidiomycota</taxon>
        <taxon>Agaricomycotina</taxon>
        <taxon>Agaricomycetes</taxon>
        <taxon>Agaricomycetidae</taxon>
        <taxon>Atheliales</taxon>
        <taxon>Atheliaceae</taxon>
        <taxon>Piloderma</taxon>
    </lineage>
</organism>
<dbReference type="EMBL" id="KN832991">
    <property type="protein sequence ID" value="KIM83460.1"/>
    <property type="molecule type" value="Genomic_DNA"/>
</dbReference>
<dbReference type="STRING" id="765440.A0A0C3FGE7"/>
<gene>
    <name evidence="2" type="ORF">PILCRDRAFT_444651</name>
</gene>
<feature type="compositionally biased region" description="Polar residues" evidence="1">
    <location>
        <begin position="51"/>
        <end position="87"/>
    </location>
</feature>
<sequence length="392" mass="43622">MLLQVRLSSFLPPVLVCLAWYLTYHLFPTAHPSPPPTPPRMRTHRGHRHTQSLFVTPSRPNTGLQTPPNSRSKTYPTSNPYFLTTTPTRCKPTLAMSVHIHSPAPREPSPHHQRRAYSPRPASPTLRRNSSQQEHVPRPPSRSERLLRDTLMRDELERNNSYVPPLPSSPRRPSQSRLPSYESSGAGGCLTDDTDDAAADPWSTRGSFLFRTTANGSSAAAAAGLVRNRSMSHVRQQSISHPPPQGRCTSPTPSRHNLQRSANSMPTAIPLSSSTTTTTSSRSRSHSHSHSPSISSFPPAGASPHEAVLRSRLEKVLSMGREEQRLQQQQHQHQQEGPAVGEVGIGSDLLLHRSQPHYQRTGKRRSGENSEWLWSSQDVCFFFSFIPTLSSR</sequence>
<reference evidence="2 3" key="1">
    <citation type="submission" date="2014-04" db="EMBL/GenBank/DDBJ databases">
        <authorList>
            <consortium name="DOE Joint Genome Institute"/>
            <person name="Kuo A."/>
            <person name="Tarkka M."/>
            <person name="Buscot F."/>
            <person name="Kohler A."/>
            <person name="Nagy L.G."/>
            <person name="Floudas D."/>
            <person name="Copeland A."/>
            <person name="Barry K.W."/>
            <person name="Cichocki N."/>
            <person name="Veneault-Fourrey C."/>
            <person name="LaButti K."/>
            <person name="Lindquist E.A."/>
            <person name="Lipzen A."/>
            <person name="Lundell T."/>
            <person name="Morin E."/>
            <person name="Murat C."/>
            <person name="Sun H."/>
            <person name="Tunlid A."/>
            <person name="Henrissat B."/>
            <person name="Grigoriev I.V."/>
            <person name="Hibbett D.S."/>
            <person name="Martin F."/>
            <person name="Nordberg H.P."/>
            <person name="Cantor M.N."/>
            <person name="Hua S.X."/>
        </authorList>
    </citation>
    <scope>NUCLEOTIDE SEQUENCE [LARGE SCALE GENOMIC DNA]</scope>
    <source>
        <strain evidence="2 3">F 1598</strain>
    </source>
</reference>
<proteinExistence type="predicted"/>
<dbReference type="HOGENOM" id="CLU_704201_0_0_1"/>
<feature type="compositionally biased region" description="Basic and acidic residues" evidence="1">
    <location>
        <begin position="135"/>
        <end position="158"/>
    </location>
</feature>
<feature type="region of interest" description="Disordered" evidence="1">
    <location>
        <begin position="31"/>
        <end position="87"/>
    </location>
</feature>
<keyword evidence="3" id="KW-1185">Reference proteome</keyword>
<evidence type="ECO:0000313" key="2">
    <source>
        <dbReference type="EMBL" id="KIM83460.1"/>
    </source>
</evidence>
<feature type="compositionally biased region" description="Polar residues" evidence="1">
    <location>
        <begin position="247"/>
        <end position="266"/>
    </location>
</feature>
<feature type="region of interest" description="Disordered" evidence="1">
    <location>
        <begin position="229"/>
        <end position="307"/>
    </location>
</feature>
<feature type="region of interest" description="Disordered" evidence="1">
    <location>
        <begin position="321"/>
        <end position="340"/>
    </location>
</feature>
<feature type="region of interest" description="Disordered" evidence="1">
    <location>
        <begin position="101"/>
        <end position="198"/>
    </location>
</feature>